<organism evidence="11 12">
    <name type="scientific">Sinocyclocheilus anshuiensis</name>
    <dbReference type="NCBI Taxonomy" id="1608454"/>
    <lineage>
        <taxon>Eukaryota</taxon>
        <taxon>Metazoa</taxon>
        <taxon>Chordata</taxon>
        <taxon>Craniata</taxon>
        <taxon>Vertebrata</taxon>
        <taxon>Euteleostomi</taxon>
        <taxon>Actinopterygii</taxon>
        <taxon>Neopterygii</taxon>
        <taxon>Teleostei</taxon>
        <taxon>Ostariophysi</taxon>
        <taxon>Cypriniformes</taxon>
        <taxon>Cyprinidae</taxon>
        <taxon>Cyprininae</taxon>
        <taxon>Sinocyclocheilus</taxon>
    </lineage>
</organism>
<dbReference type="AlphaFoldDB" id="A0A671KEC8"/>
<dbReference type="InterPro" id="IPR036070">
    <property type="entry name" value="Nop_dom_sf"/>
</dbReference>
<dbReference type="InterPro" id="IPR012976">
    <property type="entry name" value="NOSIC"/>
</dbReference>
<dbReference type="InterPro" id="IPR045056">
    <property type="entry name" value="Nop56/Nop58"/>
</dbReference>
<dbReference type="Ensembl" id="ENSSANT00000004594.1">
    <property type="protein sequence ID" value="ENSSANP00000004279.1"/>
    <property type="gene ID" value="ENSSANG00000002265.1"/>
</dbReference>
<dbReference type="InterPro" id="IPR042239">
    <property type="entry name" value="Nop_C"/>
</dbReference>
<dbReference type="PROSITE" id="PS51358">
    <property type="entry name" value="NOP"/>
    <property type="match status" value="1"/>
</dbReference>
<evidence type="ECO:0000256" key="6">
    <source>
        <dbReference type="ARBA" id="ARBA00060303"/>
    </source>
</evidence>
<dbReference type="Proteomes" id="UP000472260">
    <property type="component" value="Unassembled WGS sequence"/>
</dbReference>
<evidence type="ECO:0000256" key="9">
    <source>
        <dbReference type="SAM" id="MobiDB-lite"/>
    </source>
</evidence>
<feature type="region of interest" description="Disordered" evidence="9">
    <location>
        <begin position="410"/>
        <end position="555"/>
    </location>
</feature>
<dbReference type="PANTHER" id="PTHR10894:SF1">
    <property type="entry name" value="NUCLEOLAR PROTEIN 58"/>
    <property type="match status" value="1"/>
</dbReference>
<feature type="compositionally biased region" description="Basic and acidic residues" evidence="9">
    <location>
        <begin position="415"/>
        <end position="428"/>
    </location>
</feature>
<dbReference type="GO" id="GO:0032040">
    <property type="term" value="C:small-subunit processome"/>
    <property type="evidence" value="ECO:0007669"/>
    <property type="project" value="InterPro"/>
</dbReference>
<evidence type="ECO:0000256" key="1">
    <source>
        <dbReference type="ARBA" id="ARBA00004604"/>
    </source>
</evidence>
<proteinExistence type="inferred from homology"/>
<evidence type="ECO:0000256" key="2">
    <source>
        <dbReference type="ARBA" id="ARBA00009211"/>
    </source>
</evidence>
<gene>
    <name evidence="11" type="primary">nop58</name>
</gene>
<keyword evidence="12" id="KW-1185">Reference proteome</keyword>
<comment type="subcellular location">
    <subcellularLocation>
        <location evidence="1">Nucleus</location>
        <location evidence="1">Nucleolus</location>
    </subcellularLocation>
</comment>
<dbReference type="Pfam" id="PF08156">
    <property type="entry name" value="NOP5NT"/>
    <property type="match status" value="1"/>
</dbReference>
<reference evidence="11" key="2">
    <citation type="submission" date="2025-09" db="UniProtKB">
        <authorList>
            <consortium name="Ensembl"/>
        </authorList>
    </citation>
    <scope>IDENTIFICATION</scope>
</reference>
<dbReference type="InterPro" id="IPR002687">
    <property type="entry name" value="Nop_dom"/>
</dbReference>
<dbReference type="GO" id="GO:0031428">
    <property type="term" value="C:box C/D methylation guide snoRNP complex"/>
    <property type="evidence" value="ECO:0007669"/>
    <property type="project" value="InterPro"/>
</dbReference>
<comment type="similarity">
    <text evidence="2">Belongs to the NOP5/NOP56 family.</text>
</comment>
<dbReference type="Gene3D" id="1.10.246.90">
    <property type="entry name" value="Nop domain"/>
    <property type="match status" value="1"/>
</dbReference>
<evidence type="ECO:0000256" key="5">
    <source>
        <dbReference type="ARBA" id="ARBA00023242"/>
    </source>
</evidence>
<dbReference type="SUPFAM" id="SSF89124">
    <property type="entry name" value="Nop domain"/>
    <property type="match status" value="1"/>
</dbReference>
<dbReference type="Gene3D" id="1.10.287.4070">
    <property type="match status" value="1"/>
</dbReference>
<sequence length="555" mass="62021">MLVLFETAAGYAIFKVLDEQKLQQVDSLWKEFETPEKANKVVKLKHFEKFQDTTEALAAATAMVEGKLGKSLKKVLKKVVAKEAHEQLAITDAKLGGVIKEKLNLSCVHSPAVAELMRGIRNQMEGLITGLPAREISAMSLGLAHSLSRYKLKFSPDKVDTMIVQAICLLDDLDKELNNYIMRCREWYGWHFPELGKIITDNLAYCKSVRKIGDRTNVASMDLSEILPEEIEAEVKLAAEISMGTEVSEEDIANIMHLCDQVIEISEYRTQLYDYLKNRMMAIAPNLTVMVGELVGARLISHAGSLLNLAKHPASTVQILGAEKALFRALKTRRDTPKYGLIYHASLVGQTTAKNKGKISRMLAAKTALAIRYDALGEDTNAEMGVENRAKLEARLRYLEEKGIRRISGSGKALARADKYQHKSDVKVYDPSGDSTLPTVSKKRKIEELAEGEEEEKPVEAKAKKVKREAPTEGEAETEPPKKKKKKEKKKAEEESKPEEEETAVSPAEETTKKKEKKRAAEAEPKEEEEEAAVSPAEETTEKKKKKKKKVKEDD</sequence>
<dbReference type="GO" id="GO:0042254">
    <property type="term" value="P:ribosome biogenesis"/>
    <property type="evidence" value="ECO:0007669"/>
    <property type="project" value="UniProtKB-KW"/>
</dbReference>
<evidence type="ECO:0000256" key="3">
    <source>
        <dbReference type="ARBA" id="ARBA00020379"/>
    </source>
</evidence>
<feature type="compositionally biased region" description="Basic and acidic residues" evidence="9">
    <location>
        <begin position="458"/>
        <end position="471"/>
    </location>
</feature>
<dbReference type="InterPro" id="IPR012974">
    <property type="entry name" value="NOP58/56_N"/>
</dbReference>
<evidence type="ECO:0000313" key="12">
    <source>
        <dbReference type="Proteomes" id="UP000472260"/>
    </source>
</evidence>
<reference evidence="11" key="1">
    <citation type="submission" date="2025-08" db="UniProtKB">
        <authorList>
            <consortium name="Ensembl"/>
        </authorList>
    </citation>
    <scope>IDENTIFICATION</scope>
</reference>
<dbReference type="Pfam" id="PF01798">
    <property type="entry name" value="Nop"/>
    <property type="match status" value="1"/>
</dbReference>
<accession>A0A671KEC8</accession>
<keyword evidence="5" id="KW-0539">Nucleus</keyword>
<evidence type="ECO:0000313" key="11">
    <source>
        <dbReference type="Ensembl" id="ENSSANP00000004279.1"/>
    </source>
</evidence>
<keyword evidence="4" id="KW-0690">Ribosome biogenesis</keyword>
<evidence type="ECO:0000256" key="8">
    <source>
        <dbReference type="ARBA" id="ARBA00082313"/>
    </source>
</evidence>
<dbReference type="OrthoDB" id="6780543at2759"/>
<dbReference type="KEGG" id="sanh:107677590"/>
<name>A0A671KEC8_9TELE</name>
<evidence type="ECO:0000256" key="4">
    <source>
        <dbReference type="ARBA" id="ARBA00022517"/>
    </source>
</evidence>
<evidence type="ECO:0000259" key="10">
    <source>
        <dbReference type="PROSITE" id="PS51358"/>
    </source>
</evidence>
<comment type="function">
    <text evidence="6">Required for the biogenesis of box C/D snoRNAs such as U3, U8 and U14 snoRNAs. Part of the small subunit (SSU) processome, first precursor of the small eukaryotic ribosomal subunit. During the assembly of the SSU processome in the nucleolus, many ribosome biogenesis factors, an RNA chaperone and ribosomal proteins associate with the nascent pre-rRNA and work in concert to generate RNA folding, modifications, rearrangements and cleavage as well as targeted degradation of pre-ribosomal RNA by the RNA exosome. Core component of box C/D small nucleolar ribonucleoprotein (snoRNP) complexes that function in methylation of multiple sites on ribosomal RNAs (rRNAs) and messenger RNAs (mRNAs).</text>
</comment>
<feature type="domain" description="Nop" evidence="10">
    <location>
        <begin position="283"/>
        <end position="401"/>
    </location>
</feature>
<comment type="subunit">
    <text evidence="7">Core component of box C/D small nucleolar ribonucleoprotein (snoRNP) particles; the core proteins SNU13, NOP56, NOP58 and FBL or FBLL1 assemble stepwise onto the snoRNA. Interacts with NOLC1/Nopp140. Interacts with NOPCHAP1, NUFIP1, RUVBL1 and RUVBL2; NOPCHAP1 bridges the association of NOP58 with RUVBL1:RUVBL2 and NUFIP1. Interacts with PIH1D1. Part of the small subunit (SSU) processome, composed of more than 70 proteins and the RNA chaperone small nucleolar RNA (snoRNA) U3.</text>
</comment>
<dbReference type="PANTHER" id="PTHR10894">
    <property type="entry name" value="NUCLEOLAR PROTEIN 5 NUCLEOLAR PROTEIN NOP5 NOP58"/>
    <property type="match status" value="1"/>
</dbReference>
<protein>
    <recommendedName>
        <fullName evidence="3">Nucleolar protein 58</fullName>
    </recommendedName>
    <alternativeName>
        <fullName evidence="8">Nucleolar protein 5</fullName>
    </alternativeName>
</protein>
<evidence type="ECO:0000256" key="7">
    <source>
        <dbReference type="ARBA" id="ARBA00063404"/>
    </source>
</evidence>
<feature type="compositionally biased region" description="Basic residues" evidence="9">
    <location>
        <begin position="543"/>
        <end position="555"/>
    </location>
</feature>
<dbReference type="FunFam" id="1.10.246.90:FF:000004">
    <property type="entry name" value="Nucleolar protein 58"/>
    <property type="match status" value="1"/>
</dbReference>
<dbReference type="SMART" id="SM00931">
    <property type="entry name" value="NOSIC"/>
    <property type="match status" value="1"/>
</dbReference>
<dbReference type="GO" id="GO:0030515">
    <property type="term" value="F:snoRNA binding"/>
    <property type="evidence" value="ECO:0007669"/>
    <property type="project" value="InterPro"/>
</dbReference>
<dbReference type="FunFam" id="1.10.287.4070:FF:000001">
    <property type="entry name" value="Probable Nucleolar protein 58"/>
    <property type="match status" value="1"/>
</dbReference>